<accession>A0A0D8HDN0</accession>
<evidence type="ECO:0000313" key="2">
    <source>
        <dbReference type="Proteomes" id="UP000032360"/>
    </source>
</evidence>
<sequence length="53" mass="6209">MPLSTSPSHDLDRSGNTKGDVWLDRLRDWHENDHFGGWFWRDVVTFPVIKKVG</sequence>
<name>A0A0D8HDN0_9ACTN</name>
<dbReference type="Proteomes" id="UP000032360">
    <property type="component" value="Unassembled WGS sequence"/>
</dbReference>
<keyword evidence="2" id="KW-1185">Reference proteome</keyword>
<gene>
    <name evidence="1" type="ORF">AXFE_32640</name>
</gene>
<dbReference type="EMBL" id="JXYS01000113">
    <property type="protein sequence ID" value="KJF15887.1"/>
    <property type="molecule type" value="Genomic_DNA"/>
</dbReference>
<protein>
    <submittedName>
        <fullName evidence="1">Uncharacterized protein</fullName>
    </submittedName>
</protein>
<proteinExistence type="predicted"/>
<comment type="caution">
    <text evidence="1">The sequence shown here is derived from an EMBL/GenBank/DDBJ whole genome shotgun (WGS) entry which is preliminary data.</text>
</comment>
<organism evidence="1 2">
    <name type="scientific">Acidithrix ferrooxidans</name>
    <dbReference type="NCBI Taxonomy" id="1280514"/>
    <lineage>
        <taxon>Bacteria</taxon>
        <taxon>Bacillati</taxon>
        <taxon>Actinomycetota</taxon>
        <taxon>Acidimicrobiia</taxon>
        <taxon>Acidimicrobiales</taxon>
        <taxon>Acidimicrobiaceae</taxon>
        <taxon>Acidithrix</taxon>
    </lineage>
</organism>
<reference evidence="1 2" key="1">
    <citation type="submission" date="2015-01" db="EMBL/GenBank/DDBJ databases">
        <title>Draft genome of the acidophilic iron oxidizer Acidithrix ferrooxidans strain Py-F3.</title>
        <authorList>
            <person name="Poehlein A."/>
            <person name="Eisen S."/>
            <person name="Schloemann M."/>
            <person name="Johnson B.D."/>
            <person name="Daniel R."/>
            <person name="Muehling M."/>
        </authorList>
    </citation>
    <scope>NUCLEOTIDE SEQUENCE [LARGE SCALE GENOMIC DNA]</scope>
    <source>
        <strain evidence="1 2">Py-F3</strain>
    </source>
</reference>
<dbReference type="AlphaFoldDB" id="A0A0D8HDN0"/>
<evidence type="ECO:0000313" key="1">
    <source>
        <dbReference type="EMBL" id="KJF15887.1"/>
    </source>
</evidence>